<dbReference type="SMART" id="SM00360">
    <property type="entry name" value="RRM"/>
    <property type="match status" value="1"/>
</dbReference>
<protein>
    <submittedName>
        <fullName evidence="7">RRM domain-containing protein</fullName>
    </submittedName>
</protein>
<proteinExistence type="predicted"/>
<dbReference type="InterPro" id="IPR035979">
    <property type="entry name" value="RBD_domain_sf"/>
</dbReference>
<dbReference type="Pfam" id="PF00076">
    <property type="entry name" value="RRM_1"/>
    <property type="match status" value="1"/>
</dbReference>
<dbReference type="AlphaFoldDB" id="A0A183I4V9"/>
<dbReference type="STRING" id="387005.A0A183I4V9"/>
<dbReference type="GO" id="GO:0008143">
    <property type="term" value="F:poly(A) binding"/>
    <property type="evidence" value="ECO:0007669"/>
    <property type="project" value="TreeGrafter"/>
</dbReference>
<dbReference type="InterPro" id="IPR000504">
    <property type="entry name" value="RRM_dom"/>
</dbReference>
<sequence>MDNSSDLITSLDYTSEDPDLETLKKRMKEIEEETQLIRQIQRNVEKQMNLSTSNNTSQSAASIEDKIEADSRSIYVGNVDYYSTAEELKAHFYGCGSVKRVTILTNKFTGHPKGFAYIEFADKEAVQTALALDESFFRGRQIKVCAKRTNRPGVSITGRPSHARGRRDGRVIVKYIYAGYRIKRPPRRRGIFAPY</sequence>
<gene>
    <name evidence="5" type="ORF">OFLC_LOCUS14771</name>
</gene>
<reference evidence="5 6" key="2">
    <citation type="submission" date="2018-11" db="EMBL/GenBank/DDBJ databases">
        <authorList>
            <consortium name="Pathogen Informatics"/>
        </authorList>
    </citation>
    <scope>NUCLEOTIDE SEQUENCE [LARGE SCALE GENOMIC DNA]</scope>
</reference>
<evidence type="ECO:0000313" key="7">
    <source>
        <dbReference type="WBParaSite" id="OFLC_0001478201-mRNA-1"/>
    </source>
</evidence>
<dbReference type="PANTHER" id="PTHR23236">
    <property type="entry name" value="EUKARYOTIC TRANSLATION INITIATION FACTOR 4B/4H"/>
    <property type="match status" value="1"/>
</dbReference>
<evidence type="ECO:0000259" key="4">
    <source>
        <dbReference type="PROSITE" id="PS50102"/>
    </source>
</evidence>
<accession>A0A183I4V9</accession>
<evidence type="ECO:0000313" key="6">
    <source>
        <dbReference type="Proteomes" id="UP000267606"/>
    </source>
</evidence>
<keyword evidence="6" id="KW-1185">Reference proteome</keyword>
<feature type="coiled-coil region" evidence="3">
    <location>
        <begin position="20"/>
        <end position="50"/>
    </location>
</feature>
<evidence type="ECO:0000313" key="5">
    <source>
        <dbReference type="EMBL" id="VDP18674.1"/>
    </source>
</evidence>
<evidence type="ECO:0000256" key="3">
    <source>
        <dbReference type="SAM" id="Coils"/>
    </source>
</evidence>
<dbReference type="PANTHER" id="PTHR23236:SF12">
    <property type="entry name" value="EUKARYOTIC INITIATION FACTOR 4B-RELATED"/>
    <property type="match status" value="1"/>
</dbReference>
<dbReference type="GO" id="GO:0005634">
    <property type="term" value="C:nucleus"/>
    <property type="evidence" value="ECO:0007669"/>
    <property type="project" value="TreeGrafter"/>
</dbReference>
<dbReference type="InterPro" id="IPR012677">
    <property type="entry name" value="Nucleotide-bd_a/b_plait_sf"/>
</dbReference>
<evidence type="ECO:0000256" key="1">
    <source>
        <dbReference type="ARBA" id="ARBA00022884"/>
    </source>
</evidence>
<reference evidence="7" key="1">
    <citation type="submission" date="2016-06" db="UniProtKB">
        <authorList>
            <consortium name="WormBaseParasite"/>
        </authorList>
    </citation>
    <scope>IDENTIFICATION</scope>
</reference>
<dbReference type="SUPFAM" id="SSF54928">
    <property type="entry name" value="RNA-binding domain, RBD"/>
    <property type="match status" value="1"/>
</dbReference>
<organism evidence="7">
    <name type="scientific">Onchocerca flexuosa</name>
    <dbReference type="NCBI Taxonomy" id="387005"/>
    <lineage>
        <taxon>Eukaryota</taxon>
        <taxon>Metazoa</taxon>
        <taxon>Ecdysozoa</taxon>
        <taxon>Nematoda</taxon>
        <taxon>Chromadorea</taxon>
        <taxon>Rhabditida</taxon>
        <taxon>Spirurina</taxon>
        <taxon>Spiruromorpha</taxon>
        <taxon>Filarioidea</taxon>
        <taxon>Onchocercidae</taxon>
        <taxon>Onchocerca</taxon>
    </lineage>
</organism>
<feature type="domain" description="RRM" evidence="4">
    <location>
        <begin position="72"/>
        <end position="149"/>
    </location>
</feature>
<keyword evidence="3" id="KW-0175">Coiled coil</keyword>
<dbReference type="EMBL" id="UZAJ01041176">
    <property type="protein sequence ID" value="VDP18674.1"/>
    <property type="molecule type" value="Genomic_DNA"/>
</dbReference>
<dbReference type="WBParaSite" id="OFLC_0001478201-mRNA-1">
    <property type="protein sequence ID" value="OFLC_0001478201-mRNA-1"/>
    <property type="gene ID" value="OFLC_0001478201"/>
</dbReference>
<dbReference type="Gene3D" id="3.30.70.330">
    <property type="match status" value="1"/>
</dbReference>
<dbReference type="Proteomes" id="UP000267606">
    <property type="component" value="Unassembled WGS sequence"/>
</dbReference>
<name>A0A183I4V9_9BILA</name>
<evidence type="ECO:0000256" key="2">
    <source>
        <dbReference type="PROSITE-ProRule" id="PRU00176"/>
    </source>
</evidence>
<dbReference type="PROSITE" id="PS50102">
    <property type="entry name" value="RRM"/>
    <property type="match status" value="1"/>
</dbReference>
<keyword evidence="1 2" id="KW-0694">RNA-binding</keyword>